<name>A0A2N0QED7_9GLOM</name>
<gene>
    <name evidence="1" type="ORF">RhiirA5_369054</name>
</gene>
<reference evidence="1 2" key="1">
    <citation type="submission" date="2016-04" db="EMBL/GenBank/DDBJ databases">
        <title>Genome analyses suggest a sexual origin of heterokaryosis in a supposedly ancient asexual fungus.</title>
        <authorList>
            <person name="Ropars J."/>
            <person name="Sedzielewska K."/>
            <person name="Noel J."/>
            <person name="Charron P."/>
            <person name="Farinelli L."/>
            <person name="Marton T."/>
            <person name="Kruger M."/>
            <person name="Pelin A."/>
            <person name="Brachmann A."/>
            <person name="Corradi N."/>
        </authorList>
    </citation>
    <scope>NUCLEOTIDE SEQUENCE [LARGE SCALE GENOMIC DNA]</scope>
    <source>
        <strain evidence="1 2">A5</strain>
    </source>
</reference>
<dbReference type="VEuPathDB" id="FungiDB:RhiirA1_460951"/>
<dbReference type="EMBL" id="LLXJ01000015">
    <property type="protein sequence ID" value="PKC17436.1"/>
    <property type="molecule type" value="Genomic_DNA"/>
</dbReference>
<organism evidence="1 2">
    <name type="scientific">Rhizophagus irregularis</name>
    <dbReference type="NCBI Taxonomy" id="588596"/>
    <lineage>
        <taxon>Eukaryota</taxon>
        <taxon>Fungi</taxon>
        <taxon>Fungi incertae sedis</taxon>
        <taxon>Mucoromycota</taxon>
        <taxon>Glomeromycotina</taxon>
        <taxon>Glomeromycetes</taxon>
        <taxon>Glomerales</taxon>
        <taxon>Glomeraceae</taxon>
        <taxon>Rhizophagus</taxon>
    </lineage>
</organism>
<dbReference type="VEuPathDB" id="FungiDB:RhiirA1_453697"/>
<dbReference type="VEuPathDB" id="FungiDB:RhiirFUN_011351"/>
<protein>
    <submittedName>
        <fullName evidence="1">Uncharacterized protein</fullName>
    </submittedName>
</protein>
<dbReference type="Proteomes" id="UP000232722">
    <property type="component" value="Unassembled WGS sequence"/>
</dbReference>
<evidence type="ECO:0000313" key="2">
    <source>
        <dbReference type="Proteomes" id="UP000232722"/>
    </source>
</evidence>
<proteinExistence type="predicted"/>
<sequence length="599" mass="68296">MDEEKNIYKTWITRNKTYCSDEQEMFIGYAKSKKLTVFDHYIGKYIVFDSLDAYWEMLDSTPKEYRCYEEVVFADVPQSPVIEISLFSDTRYPGTKIVKILRTILDAMLETFRTHYTDYTNIACVPSTLDDFVVMDEIVQKDGEWHYFFHIQATSFYFPRYFYCMDFREKLCAYLPSPISSLISRPDNYIFQLVGISGSYLLSLENYKRITPYSQFLGTNTTVNRNELFTSRFSAMHDAAAYALLRSKSSYQELFVPHTVSAARSIAEKQSKFSKLLDNVDPCDGTRVGSTEQQDTSKGHVLNEFHPSSCTEHNGIDDMLINTTSSDSGEITAADYDSVPMVTSPVDSSSSATIFITKESMKIFQPCKKPEILTVYATINFIAVLLAVYKERVYGPVNCVFRSKVFHATSTKNKPLRNRNKCKMRIVLRRKDMAYEITSCAKPRIPQQKSNNAEDKSLVVQNHSCLMSNLSLTHHSLAVGSENRWLRIPSLGHLVVKQLSEVILVVATLYIAPNIVSTLCVRSRACRGRQNKHNDHIVTTQRSLTGLGSQASYVLMCQDGHWGEKIHDKINKNSTLDNLIGRLVNGEIRNEQNTEKLCP</sequence>
<reference evidence="1 2" key="2">
    <citation type="submission" date="2017-09" db="EMBL/GenBank/DDBJ databases">
        <title>Extensive intraspecific genome diversity in a model arbuscular mycorrhizal fungus.</title>
        <authorList>
            <person name="Chen E.C."/>
            <person name="Morin E."/>
            <person name="Beaudet D."/>
            <person name="Noel J."/>
            <person name="Ndikumana S."/>
            <person name="Charron P."/>
            <person name="St-Onge C."/>
            <person name="Giorgi J."/>
            <person name="Grigoriev I.V."/>
            <person name="Roux C."/>
            <person name="Martin F.M."/>
            <person name="Corradi N."/>
        </authorList>
    </citation>
    <scope>NUCLEOTIDE SEQUENCE [LARGE SCALE GENOMIC DNA]</scope>
    <source>
        <strain evidence="1 2">A5</strain>
    </source>
</reference>
<dbReference type="VEuPathDB" id="FungiDB:FUN_014364"/>
<dbReference type="AlphaFoldDB" id="A0A2N0QED7"/>
<accession>A0A2N0QED7</accession>
<comment type="caution">
    <text evidence="1">The sequence shown here is derived from an EMBL/GenBank/DDBJ whole genome shotgun (WGS) entry which is preliminary data.</text>
</comment>
<evidence type="ECO:0000313" key="1">
    <source>
        <dbReference type="EMBL" id="PKC17436.1"/>
    </source>
</evidence>